<dbReference type="CTD" id="20236830"/>
<dbReference type="RefSeq" id="XP_009066546.1">
    <property type="nucleotide sequence ID" value="XM_009068298.1"/>
</dbReference>
<keyword evidence="2 3" id="KW-0371">Homeobox</keyword>
<dbReference type="KEGG" id="lgi:LOTGIDRAFT_155771"/>
<dbReference type="GeneID" id="20236830"/>
<dbReference type="GO" id="GO:0000977">
    <property type="term" value="F:RNA polymerase II transcription regulatory region sequence-specific DNA binding"/>
    <property type="evidence" value="ECO:0007669"/>
    <property type="project" value="TreeGrafter"/>
</dbReference>
<protein>
    <recommendedName>
        <fullName evidence="4">Homeobox domain-containing protein</fullName>
    </recommendedName>
</protein>
<dbReference type="GO" id="GO:0005634">
    <property type="term" value="C:nucleus"/>
    <property type="evidence" value="ECO:0007669"/>
    <property type="project" value="UniProtKB-SubCell"/>
</dbReference>
<evidence type="ECO:0000256" key="2">
    <source>
        <dbReference type="PROSITE-ProRule" id="PRU00108"/>
    </source>
</evidence>
<evidence type="ECO:0000313" key="5">
    <source>
        <dbReference type="EMBL" id="ESO82753.1"/>
    </source>
</evidence>
<proteinExistence type="predicted"/>
<dbReference type="HOGENOM" id="CLU_1058807_0_0_1"/>
<evidence type="ECO:0000256" key="3">
    <source>
        <dbReference type="RuleBase" id="RU000682"/>
    </source>
</evidence>
<feature type="DNA-binding region" description="Homeobox" evidence="2">
    <location>
        <begin position="19"/>
        <end position="78"/>
    </location>
</feature>
<dbReference type="PROSITE" id="PS50071">
    <property type="entry name" value="HOMEOBOX_2"/>
    <property type="match status" value="1"/>
</dbReference>
<keyword evidence="2 3" id="KW-0238">DNA-binding</keyword>
<feature type="domain" description="Homeobox" evidence="4">
    <location>
        <begin position="17"/>
        <end position="77"/>
    </location>
</feature>
<dbReference type="OrthoDB" id="6159439at2759"/>
<dbReference type="InterPro" id="IPR050649">
    <property type="entry name" value="Paired_Homeobox_TFs"/>
</dbReference>
<dbReference type="GO" id="GO:0000981">
    <property type="term" value="F:DNA-binding transcription factor activity, RNA polymerase II-specific"/>
    <property type="evidence" value="ECO:0007669"/>
    <property type="project" value="TreeGrafter"/>
</dbReference>
<dbReference type="CDD" id="cd00086">
    <property type="entry name" value="homeodomain"/>
    <property type="match status" value="1"/>
</dbReference>
<dbReference type="PANTHER" id="PTHR24329:SF543">
    <property type="entry name" value="FI01017P-RELATED"/>
    <property type="match status" value="1"/>
</dbReference>
<gene>
    <name evidence="5" type="ORF">LOTGIDRAFT_155771</name>
</gene>
<dbReference type="PANTHER" id="PTHR24329">
    <property type="entry name" value="HOMEOBOX PROTEIN ARISTALESS"/>
    <property type="match status" value="1"/>
</dbReference>
<keyword evidence="2 3" id="KW-0539">Nucleus</keyword>
<comment type="subcellular location">
    <subcellularLocation>
        <location evidence="1 2 3">Nucleus</location>
    </subcellularLocation>
</comment>
<dbReference type="InterPro" id="IPR009057">
    <property type="entry name" value="Homeodomain-like_sf"/>
</dbReference>
<dbReference type="Pfam" id="PF00046">
    <property type="entry name" value="Homeodomain"/>
    <property type="match status" value="1"/>
</dbReference>
<evidence type="ECO:0000256" key="1">
    <source>
        <dbReference type="ARBA" id="ARBA00004123"/>
    </source>
</evidence>
<dbReference type="InterPro" id="IPR001356">
    <property type="entry name" value="HD"/>
</dbReference>
<name>V3YXF0_LOTGI</name>
<dbReference type="Proteomes" id="UP000030746">
    <property type="component" value="Unassembled WGS sequence"/>
</dbReference>
<organism evidence="5 6">
    <name type="scientific">Lottia gigantea</name>
    <name type="common">Giant owl limpet</name>
    <dbReference type="NCBI Taxonomy" id="225164"/>
    <lineage>
        <taxon>Eukaryota</taxon>
        <taxon>Metazoa</taxon>
        <taxon>Spiralia</taxon>
        <taxon>Lophotrochozoa</taxon>
        <taxon>Mollusca</taxon>
        <taxon>Gastropoda</taxon>
        <taxon>Patellogastropoda</taxon>
        <taxon>Lottioidea</taxon>
        <taxon>Lottiidae</taxon>
        <taxon>Lottia</taxon>
    </lineage>
</organism>
<evidence type="ECO:0000259" key="4">
    <source>
        <dbReference type="PROSITE" id="PS50071"/>
    </source>
</evidence>
<keyword evidence="6" id="KW-1185">Reference proteome</keyword>
<dbReference type="EMBL" id="KB203854">
    <property type="protein sequence ID" value="ESO82753.1"/>
    <property type="molecule type" value="Genomic_DNA"/>
</dbReference>
<accession>V3YXF0</accession>
<dbReference type="Gene3D" id="1.10.10.60">
    <property type="entry name" value="Homeodomain-like"/>
    <property type="match status" value="1"/>
</dbReference>
<dbReference type="SUPFAM" id="SSF46689">
    <property type="entry name" value="Homeodomain-like"/>
    <property type="match status" value="1"/>
</dbReference>
<dbReference type="SMART" id="SM00389">
    <property type="entry name" value="HOX"/>
    <property type="match status" value="1"/>
</dbReference>
<dbReference type="AlphaFoldDB" id="V3YXF0"/>
<evidence type="ECO:0000313" key="6">
    <source>
        <dbReference type="Proteomes" id="UP000030746"/>
    </source>
</evidence>
<reference evidence="5 6" key="1">
    <citation type="journal article" date="2013" name="Nature">
        <title>Insights into bilaterian evolution from three spiralian genomes.</title>
        <authorList>
            <person name="Simakov O."/>
            <person name="Marletaz F."/>
            <person name="Cho S.J."/>
            <person name="Edsinger-Gonzales E."/>
            <person name="Havlak P."/>
            <person name="Hellsten U."/>
            <person name="Kuo D.H."/>
            <person name="Larsson T."/>
            <person name="Lv J."/>
            <person name="Arendt D."/>
            <person name="Savage R."/>
            <person name="Osoegawa K."/>
            <person name="de Jong P."/>
            <person name="Grimwood J."/>
            <person name="Chapman J.A."/>
            <person name="Shapiro H."/>
            <person name="Aerts A."/>
            <person name="Otillar R.P."/>
            <person name="Terry A.Y."/>
            <person name="Boore J.L."/>
            <person name="Grigoriev I.V."/>
            <person name="Lindberg D.R."/>
            <person name="Seaver E.C."/>
            <person name="Weisblat D.A."/>
            <person name="Putnam N.H."/>
            <person name="Rokhsar D.S."/>
        </authorList>
    </citation>
    <scope>NUCLEOTIDE SEQUENCE [LARGE SCALE GENOMIC DNA]</scope>
</reference>
<sequence>MKTVINCNEFTKQPFKGVRRRERTKYSRKQLNILERIFQENHYPDSYVFDQLCDTLNLDIEKLATWFQNRRCKEKRLNKENHVDKMRKELFNPRFNRNNQESDFCKEKCQYPDSRKGINHCDLQEPVPISALQDNLYDYSMNSLSNINSTNSFLSQDINIPHLDCYITEECLHNLQQESINSSSSSSMTSSFIDLDELEPSIPSYIMTSSQMLSIVQDVSLLEESEMKIKDEYYIKIDKDINCQYYNYHDFYVNLDFNEHIFM</sequence>